<sequence>MNIMSWYSPPRNLDPRGPLRSSPASSSTSKDGRRNKVFLSILLCSVDPRILPDRRRSIEFILHTPPSGGSPALVVYVLLDS</sequence>
<accession>A0A1I8A7V4</accession>
<reference evidence="3" key="1">
    <citation type="submission" date="2016-11" db="UniProtKB">
        <authorList>
            <consortium name="WormBaseParasite"/>
        </authorList>
    </citation>
    <scope>IDENTIFICATION</scope>
</reference>
<evidence type="ECO:0000313" key="2">
    <source>
        <dbReference type="Proteomes" id="UP000095287"/>
    </source>
</evidence>
<evidence type="ECO:0000313" key="3">
    <source>
        <dbReference type="WBParaSite" id="L893_g3373.t1"/>
    </source>
</evidence>
<evidence type="ECO:0000256" key="1">
    <source>
        <dbReference type="SAM" id="MobiDB-lite"/>
    </source>
</evidence>
<protein>
    <submittedName>
        <fullName evidence="3">Uncharacterized protein</fullName>
    </submittedName>
</protein>
<organism evidence="2 3">
    <name type="scientific">Steinernema glaseri</name>
    <dbReference type="NCBI Taxonomy" id="37863"/>
    <lineage>
        <taxon>Eukaryota</taxon>
        <taxon>Metazoa</taxon>
        <taxon>Ecdysozoa</taxon>
        <taxon>Nematoda</taxon>
        <taxon>Chromadorea</taxon>
        <taxon>Rhabditida</taxon>
        <taxon>Tylenchina</taxon>
        <taxon>Panagrolaimomorpha</taxon>
        <taxon>Strongyloidoidea</taxon>
        <taxon>Steinernematidae</taxon>
        <taxon>Steinernema</taxon>
    </lineage>
</organism>
<dbReference type="WBParaSite" id="L893_g3373.t1">
    <property type="protein sequence ID" value="L893_g3373.t1"/>
    <property type="gene ID" value="L893_g3373"/>
</dbReference>
<name>A0A1I8A7V4_9BILA</name>
<dbReference type="AlphaFoldDB" id="A0A1I8A7V4"/>
<keyword evidence="2" id="KW-1185">Reference proteome</keyword>
<proteinExistence type="predicted"/>
<feature type="region of interest" description="Disordered" evidence="1">
    <location>
        <begin position="1"/>
        <end position="31"/>
    </location>
</feature>
<dbReference type="Proteomes" id="UP000095287">
    <property type="component" value="Unplaced"/>
</dbReference>